<dbReference type="EMBL" id="KV417282">
    <property type="protein sequence ID" value="KZO96886.1"/>
    <property type="molecule type" value="Genomic_DNA"/>
</dbReference>
<accession>A0A167MMY2</accession>
<dbReference type="AlphaFoldDB" id="A0A167MMY2"/>
<dbReference type="OrthoDB" id="3354540at2759"/>
<evidence type="ECO:0000313" key="1">
    <source>
        <dbReference type="EMBL" id="KZO96886.1"/>
    </source>
</evidence>
<name>A0A167MMY2_CALVF</name>
<reference evidence="1 2" key="1">
    <citation type="journal article" date="2016" name="Mol. Biol. Evol.">
        <title>Comparative Genomics of Early-Diverging Mushroom-Forming Fungi Provides Insights into the Origins of Lignocellulose Decay Capabilities.</title>
        <authorList>
            <person name="Nagy L.G."/>
            <person name="Riley R."/>
            <person name="Tritt A."/>
            <person name="Adam C."/>
            <person name="Daum C."/>
            <person name="Floudas D."/>
            <person name="Sun H."/>
            <person name="Yadav J.S."/>
            <person name="Pangilinan J."/>
            <person name="Larsson K.H."/>
            <person name="Matsuura K."/>
            <person name="Barry K."/>
            <person name="Labutti K."/>
            <person name="Kuo R."/>
            <person name="Ohm R.A."/>
            <person name="Bhattacharya S.S."/>
            <person name="Shirouzu T."/>
            <person name="Yoshinaga Y."/>
            <person name="Martin F.M."/>
            <person name="Grigoriev I.V."/>
            <person name="Hibbett D.S."/>
        </authorList>
    </citation>
    <scope>NUCLEOTIDE SEQUENCE [LARGE SCALE GENOMIC DNA]</scope>
    <source>
        <strain evidence="1 2">TUFC12733</strain>
    </source>
</reference>
<dbReference type="Proteomes" id="UP000076738">
    <property type="component" value="Unassembled WGS sequence"/>
</dbReference>
<proteinExistence type="predicted"/>
<keyword evidence="2" id="KW-1185">Reference proteome</keyword>
<evidence type="ECO:0000313" key="2">
    <source>
        <dbReference type="Proteomes" id="UP000076738"/>
    </source>
</evidence>
<organism evidence="1 2">
    <name type="scientific">Calocera viscosa (strain TUFC12733)</name>
    <dbReference type="NCBI Taxonomy" id="1330018"/>
    <lineage>
        <taxon>Eukaryota</taxon>
        <taxon>Fungi</taxon>
        <taxon>Dikarya</taxon>
        <taxon>Basidiomycota</taxon>
        <taxon>Agaricomycotina</taxon>
        <taxon>Dacrymycetes</taxon>
        <taxon>Dacrymycetales</taxon>
        <taxon>Dacrymycetaceae</taxon>
        <taxon>Calocera</taxon>
    </lineage>
</organism>
<sequence>MASIYYGRRHERYPRTDELWLDPPSNLFRDDRVDERAAVFESVLSLPRHNGDGAFAANASRGYHSPSTESSRYSLNTSLLDSVAARSPVNSEPVLVSRESAASGSFGSWQDVGTLAIAPGRQNRSQPSVEPADEVWLWSAHTSSRVGDESDWVSPSFPSSFTFMSGSDSQPSGTDSLEMSIDSEQWRRVRARSRNISTSTLSRAEAEAYLARRKQMEGVEPLMETFWEALLRTLLMLDGATLRLLKGGEGGSLFFDGQEAPLLVESVPAAEETSKQPQERALTTFLSHVASSLSPAAALKRGLSILPLRHSPPPAATAASPKAHPDDVKPATHWMASTAGAVAWYALSALPLLISLEAGGRVWRVWRVAEREA</sequence>
<protein>
    <submittedName>
        <fullName evidence="1">Uncharacterized protein</fullName>
    </submittedName>
</protein>
<gene>
    <name evidence="1" type="ORF">CALVIDRAFT_536806</name>
</gene>